<comment type="caution">
    <text evidence="1">The sequence shown here is derived from an EMBL/GenBank/DDBJ whole genome shotgun (WGS) entry which is preliminary data.</text>
</comment>
<dbReference type="AlphaFoldDB" id="A0A2J0YUN3"/>
<evidence type="ECO:0000313" key="2">
    <source>
        <dbReference type="Proteomes" id="UP000231987"/>
    </source>
</evidence>
<organism evidence="1 2">
    <name type="scientific">Rhizobium meliloti</name>
    <name type="common">Ensifer meliloti</name>
    <name type="synonym">Sinorhizobium meliloti</name>
    <dbReference type="NCBI Taxonomy" id="382"/>
    <lineage>
        <taxon>Bacteria</taxon>
        <taxon>Pseudomonadati</taxon>
        <taxon>Pseudomonadota</taxon>
        <taxon>Alphaproteobacteria</taxon>
        <taxon>Hyphomicrobiales</taxon>
        <taxon>Rhizobiaceae</taxon>
        <taxon>Sinorhizobium/Ensifer group</taxon>
        <taxon>Sinorhizobium</taxon>
    </lineage>
</organism>
<sequence length="116" mass="13883">MMFRKDRFGTDVRSKFEEIVQELEDIYGRGKRFEHLKAGPRWHERRDWVMSITQNERMHRYEWSVAHGSKLKDAIKYIELRVQGIGEDVSFIALEYDFENRDKCLAEKAQNLASTL</sequence>
<accession>A0A2J0YUN3</accession>
<dbReference type="Proteomes" id="UP000231987">
    <property type="component" value="Unassembled WGS sequence"/>
</dbReference>
<reference evidence="1 2" key="1">
    <citation type="submission" date="2017-06" db="EMBL/GenBank/DDBJ databases">
        <title>Ensifer strains isolated from leguminous trees and herbs display diverse denitrification phenotypes with some acting as strong N2O sinks.</title>
        <authorList>
            <person name="Woliy K."/>
            <person name="Mania D."/>
            <person name="Bakken L.R."/>
            <person name="Frostegard A."/>
        </authorList>
    </citation>
    <scope>NUCLEOTIDE SEQUENCE [LARGE SCALE GENOMIC DNA]</scope>
    <source>
        <strain evidence="1 2">AC50a</strain>
    </source>
</reference>
<name>A0A2J0YUN3_RHIML</name>
<proteinExistence type="predicted"/>
<dbReference type="EMBL" id="NJGD01000023">
    <property type="protein sequence ID" value="PJR10603.1"/>
    <property type="molecule type" value="Genomic_DNA"/>
</dbReference>
<protein>
    <submittedName>
        <fullName evidence="1">Uncharacterized protein</fullName>
    </submittedName>
</protein>
<gene>
    <name evidence="1" type="ORF">CEJ86_29325</name>
</gene>
<evidence type="ECO:0000313" key="1">
    <source>
        <dbReference type="EMBL" id="PJR10603.1"/>
    </source>
</evidence>